<reference evidence="3 4" key="1">
    <citation type="submission" date="2019-06" db="EMBL/GenBank/DDBJ databases">
        <title>Genome of Methylobacterium sp. 17Sr1-39.</title>
        <authorList>
            <person name="Seo T."/>
        </authorList>
    </citation>
    <scope>NUCLEOTIDE SEQUENCE [LARGE SCALE GENOMIC DNA]</scope>
    <source>
        <strain evidence="3 4">17Sr1-39</strain>
    </source>
</reference>
<feature type="region of interest" description="Disordered" evidence="2">
    <location>
        <begin position="67"/>
        <end position="94"/>
    </location>
</feature>
<dbReference type="AlphaFoldDB" id="A0A5C4LPH8"/>
<feature type="region of interest" description="Disordered" evidence="2">
    <location>
        <begin position="183"/>
        <end position="214"/>
    </location>
</feature>
<dbReference type="OrthoDB" id="8006048at2"/>
<comment type="caution">
    <text evidence="3">The sequence shown here is derived from an EMBL/GenBank/DDBJ whole genome shotgun (WGS) entry which is preliminary data.</text>
</comment>
<evidence type="ECO:0000313" key="4">
    <source>
        <dbReference type="Proteomes" id="UP000305267"/>
    </source>
</evidence>
<accession>A0A5C4LPH8</accession>
<name>A0A5C4LPH8_9HYPH</name>
<sequence>MGLDVFDNIRARRPGDDSDWFEQSFIANLGDVIRSVGVLTAREGLPPVDGTSPARDWDALIAQVRSVAQDTRQGGGQGRRPASQQDTGQALQPRSGEIEMGLRQREMQAQNLLRSAHRRLDEAAARMTEADEKVRAAEDRARAAEARAAAMIEAAERRAAQAEEAARSALDWLQRLRQAAPAPFAAQPAPFPAQPARGPAEPQGVASRLFRRVA</sequence>
<proteinExistence type="predicted"/>
<evidence type="ECO:0000256" key="1">
    <source>
        <dbReference type="SAM" id="Coils"/>
    </source>
</evidence>
<evidence type="ECO:0000256" key="2">
    <source>
        <dbReference type="SAM" id="MobiDB-lite"/>
    </source>
</evidence>
<gene>
    <name evidence="3" type="ORF">FF100_02115</name>
</gene>
<feature type="coiled-coil region" evidence="1">
    <location>
        <begin position="113"/>
        <end position="165"/>
    </location>
</feature>
<organism evidence="3 4">
    <name type="scientific">Methylobacterium terricola</name>
    <dbReference type="NCBI Taxonomy" id="2583531"/>
    <lineage>
        <taxon>Bacteria</taxon>
        <taxon>Pseudomonadati</taxon>
        <taxon>Pseudomonadota</taxon>
        <taxon>Alphaproteobacteria</taxon>
        <taxon>Hyphomicrobiales</taxon>
        <taxon>Methylobacteriaceae</taxon>
        <taxon>Methylobacterium</taxon>
    </lineage>
</organism>
<dbReference type="RefSeq" id="WP_139033900.1">
    <property type="nucleotide sequence ID" value="NZ_VDDA01000001.1"/>
</dbReference>
<dbReference type="EMBL" id="VDDA01000001">
    <property type="protein sequence ID" value="TNC16083.1"/>
    <property type="molecule type" value="Genomic_DNA"/>
</dbReference>
<evidence type="ECO:0000313" key="3">
    <source>
        <dbReference type="EMBL" id="TNC16083.1"/>
    </source>
</evidence>
<dbReference type="Proteomes" id="UP000305267">
    <property type="component" value="Unassembled WGS sequence"/>
</dbReference>
<feature type="compositionally biased region" description="Polar residues" evidence="2">
    <location>
        <begin position="82"/>
        <end position="92"/>
    </location>
</feature>
<keyword evidence="1" id="KW-0175">Coiled coil</keyword>
<protein>
    <submittedName>
        <fullName evidence="3">Uncharacterized protein</fullName>
    </submittedName>
</protein>
<keyword evidence="4" id="KW-1185">Reference proteome</keyword>